<name>A0A2P6TKH2_CHLSO</name>
<feature type="domain" description="SAM" evidence="2">
    <location>
        <begin position="10"/>
        <end position="64"/>
    </location>
</feature>
<evidence type="ECO:0000256" key="1">
    <source>
        <dbReference type="SAM" id="Coils"/>
    </source>
</evidence>
<evidence type="ECO:0000259" key="2">
    <source>
        <dbReference type="PROSITE" id="PS50105"/>
    </source>
</evidence>
<keyword evidence="1" id="KW-0175">Coiled coil</keyword>
<dbReference type="PANTHER" id="PTHR21974">
    <property type="entry name" value="RE15880P"/>
    <property type="match status" value="1"/>
</dbReference>
<organism evidence="3 4">
    <name type="scientific">Chlorella sorokiniana</name>
    <name type="common">Freshwater green alga</name>
    <dbReference type="NCBI Taxonomy" id="3076"/>
    <lineage>
        <taxon>Eukaryota</taxon>
        <taxon>Viridiplantae</taxon>
        <taxon>Chlorophyta</taxon>
        <taxon>core chlorophytes</taxon>
        <taxon>Trebouxiophyceae</taxon>
        <taxon>Chlorellales</taxon>
        <taxon>Chlorellaceae</taxon>
        <taxon>Chlorella clade</taxon>
        <taxon>Chlorella</taxon>
    </lineage>
</organism>
<dbReference type="PANTHER" id="PTHR21974:SF2">
    <property type="entry name" value="RE15880P"/>
    <property type="match status" value="1"/>
</dbReference>
<accession>A0A2P6TKH2</accession>
<dbReference type="Gene3D" id="1.10.150.50">
    <property type="entry name" value="Transcription Factor, Ets-1"/>
    <property type="match status" value="1"/>
</dbReference>
<dbReference type="Pfam" id="PF07647">
    <property type="entry name" value="SAM_2"/>
    <property type="match status" value="1"/>
</dbReference>
<comment type="caution">
    <text evidence="3">The sequence shown here is derived from an EMBL/GenBank/DDBJ whole genome shotgun (WGS) entry which is preliminary data.</text>
</comment>
<evidence type="ECO:0000313" key="3">
    <source>
        <dbReference type="EMBL" id="PRW44583.1"/>
    </source>
</evidence>
<protein>
    <recommendedName>
        <fullName evidence="2">SAM domain-containing protein</fullName>
    </recommendedName>
</protein>
<dbReference type="AlphaFoldDB" id="A0A2P6TKH2"/>
<dbReference type="STRING" id="3076.A0A2P6TKH2"/>
<dbReference type="InterPro" id="IPR001660">
    <property type="entry name" value="SAM"/>
</dbReference>
<evidence type="ECO:0000313" key="4">
    <source>
        <dbReference type="Proteomes" id="UP000239899"/>
    </source>
</evidence>
<keyword evidence="4" id="KW-1185">Reference proteome</keyword>
<dbReference type="PROSITE" id="PS50105">
    <property type="entry name" value="SAM_DOMAIN"/>
    <property type="match status" value="1"/>
</dbReference>
<dbReference type="InterPro" id="IPR013761">
    <property type="entry name" value="SAM/pointed_sf"/>
</dbReference>
<gene>
    <name evidence="3" type="ORF">C2E21_6625</name>
</gene>
<dbReference type="Proteomes" id="UP000239899">
    <property type="component" value="Unassembled WGS sequence"/>
</dbReference>
<sequence>MAPSGPVSGWSVDEVAAWLTGELSLPPAVADAFKENAVGGGDLIDLSDEDLTNELGLTKLQARKVRTALSALGVAAPAAPAAPAAAPAPEPAPAPAPTPAPVAAVGVPVAAAPPAAAAEPDPRSCFVQEDLQRYRKLDQQMRELRALELTSKLEQARRFAVQTRQQLEGAQRAVPPARQAVADAQEEHKKYSEGGWYPGKVLAGKEKQQKKAEESKAALDAATANLARTEQAVRDLTAQLAEAEKQLAAWRGKESELATTQRTQQELVDRMFAAPVWGSSPTLNALTDATRALEAQAAEQGRGVATYGNGTKLLTSAAQKLEGAIKALQGTQFMNMMGMRRGMMVTAATGRPGMMQPNMMQNIAEMAILRKANDAVASAAQDTAQARQLLGPGLPQVNEEIMKAARAGIFQNVLFGGVMSDVMQAAAVAKSVRAVEQMLGEVRKAAQWAQANLTTYQHRHAELSAQVSAKQAEAQAYRTSALRTALEAPAAAATAGVEQLSLI</sequence>
<feature type="coiled-coil region" evidence="1">
    <location>
        <begin position="205"/>
        <end position="253"/>
    </location>
</feature>
<dbReference type="SMART" id="SM00454">
    <property type="entry name" value="SAM"/>
    <property type="match status" value="1"/>
</dbReference>
<proteinExistence type="predicted"/>
<dbReference type="EMBL" id="LHPG02000013">
    <property type="protein sequence ID" value="PRW44583.1"/>
    <property type="molecule type" value="Genomic_DNA"/>
</dbReference>
<reference evidence="3 4" key="1">
    <citation type="journal article" date="2018" name="Plant J.">
        <title>Genome sequences of Chlorella sorokiniana UTEX 1602 and Micractinium conductrix SAG 241.80: implications to maltose excretion by a green alga.</title>
        <authorList>
            <person name="Arriola M.B."/>
            <person name="Velmurugan N."/>
            <person name="Zhang Y."/>
            <person name="Plunkett M.H."/>
            <person name="Hondzo H."/>
            <person name="Barney B.M."/>
        </authorList>
    </citation>
    <scope>NUCLEOTIDE SEQUENCE [LARGE SCALE GENOMIC DNA]</scope>
    <source>
        <strain evidence="4">UTEX 1602</strain>
    </source>
</reference>
<dbReference type="SUPFAM" id="SSF47769">
    <property type="entry name" value="SAM/Pointed domain"/>
    <property type="match status" value="1"/>
</dbReference>
<dbReference type="OrthoDB" id="512047at2759"/>